<accession>F5YMC1</accession>
<dbReference type="HOGENOM" id="CLU_086956_1_0_12"/>
<gene>
    <name evidence="2" type="ordered locus">TREPR_0207</name>
</gene>
<sequence>MKKKIITAMRIIYSKINKDIFYFKEFGLKNLLRAKGRHVAFPCLIEVKRTDCKYPFWLREPSTDVSMYSQIFINFEYDFAIEKEPEVIIDAGANIGLASIYFANKYRQAKIIAIEPEKNNFELLLKNTAQYTNIIPIQAALWNLDGKIDILDSGLGECGYMASDKSINTVLKTPSVRYVQQVTSVTIKKIVKEYQLDRIDILKMDIEGSEKEVFSNSVEWIDKVKSIIIELHEYMKSGCNRIFYNYTNDFDNEWQQGENVFLSKGHYLKKISR</sequence>
<dbReference type="eggNOG" id="COG4123">
    <property type="taxonomic scope" value="Bacteria"/>
</dbReference>
<dbReference type="GO" id="GO:0008168">
    <property type="term" value="F:methyltransferase activity"/>
    <property type="evidence" value="ECO:0007669"/>
    <property type="project" value="UniProtKB-KW"/>
</dbReference>
<dbReference type="Pfam" id="PF05050">
    <property type="entry name" value="Methyltransf_21"/>
    <property type="match status" value="1"/>
</dbReference>
<dbReference type="Gene3D" id="3.40.50.150">
    <property type="entry name" value="Vaccinia Virus protein VP39"/>
    <property type="match status" value="1"/>
</dbReference>
<dbReference type="GO" id="GO:0032259">
    <property type="term" value="P:methylation"/>
    <property type="evidence" value="ECO:0007669"/>
    <property type="project" value="UniProtKB-KW"/>
</dbReference>
<dbReference type="PANTHER" id="PTHR34203:SF15">
    <property type="entry name" value="SLL1173 PROTEIN"/>
    <property type="match status" value="1"/>
</dbReference>
<reference evidence="2 3" key="2">
    <citation type="journal article" date="2011" name="ISME J.">
        <title>RNA-seq reveals cooperative metabolic interactions between two termite-gut spirochete species in co-culture.</title>
        <authorList>
            <person name="Rosenthal A.Z."/>
            <person name="Matson E.G."/>
            <person name="Eldar A."/>
            <person name="Leadbetter J.R."/>
        </authorList>
    </citation>
    <scope>NUCLEOTIDE SEQUENCE [LARGE SCALE GENOMIC DNA]</scope>
    <source>
        <strain evidence="3">ATCC BAA-887 / DSM 12427 / ZAS-2</strain>
    </source>
</reference>
<protein>
    <submittedName>
        <fullName evidence="2">Methyltransferase FkbM family</fullName>
    </submittedName>
</protein>
<dbReference type="RefSeq" id="WP_015706274.1">
    <property type="nucleotide sequence ID" value="NC_015578.1"/>
</dbReference>
<dbReference type="InterPro" id="IPR029063">
    <property type="entry name" value="SAM-dependent_MTases_sf"/>
</dbReference>
<dbReference type="SUPFAM" id="SSF53335">
    <property type="entry name" value="S-adenosyl-L-methionine-dependent methyltransferases"/>
    <property type="match status" value="1"/>
</dbReference>
<dbReference type="OrthoDB" id="5329963at2"/>
<evidence type="ECO:0000313" key="2">
    <source>
        <dbReference type="EMBL" id="AEF85245.1"/>
    </source>
</evidence>
<dbReference type="STRING" id="545694.TREPR_0207"/>
<dbReference type="NCBIfam" id="TIGR01444">
    <property type="entry name" value="fkbM_fam"/>
    <property type="match status" value="1"/>
</dbReference>
<dbReference type="PANTHER" id="PTHR34203">
    <property type="entry name" value="METHYLTRANSFERASE, FKBM FAMILY PROTEIN"/>
    <property type="match status" value="1"/>
</dbReference>
<reference evidence="3" key="1">
    <citation type="submission" date="2009-12" db="EMBL/GenBank/DDBJ databases">
        <title>Complete sequence of Treponema primitia strain ZAS-2.</title>
        <authorList>
            <person name="Tetu S.G."/>
            <person name="Matson E."/>
            <person name="Ren Q."/>
            <person name="Seshadri R."/>
            <person name="Elbourne L."/>
            <person name="Hassan K.A."/>
            <person name="Durkin A."/>
            <person name="Radune D."/>
            <person name="Mohamoud Y."/>
            <person name="Shay R."/>
            <person name="Jin S."/>
            <person name="Zhang X."/>
            <person name="Lucey K."/>
            <person name="Ballor N.R."/>
            <person name="Ottesen E."/>
            <person name="Rosenthal R."/>
            <person name="Allen A."/>
            <person name="Leadbetter J.R."/>
            <person name="Paulsen I.T."/>
        </authorList>
    </citation>
    <scope>NUCLEOTIDE SEQUENCE [LARGE SCALE GENOMIC DNA]</scope>
    <source>
        <strain evidence="3">ATCC BAA-887 / DSM 12427 / ZAS-2</strain>
    </source>
</reference>
<dbReference type="EMBL" id="CP001843">
    <property type="protein sequence ID" value="AEF85245.1"/>
    <property type="molecule type" value="Genomic_DNA"/>
</dbReference>
<feature type="domain" description="Methyltransferase FkbM" evidence="1">
    <location>
        <begin position="90"/>
        <end position="236"/>
    </location>
</feature>
<proteinExistence type="predicted"/>
<dbReference type="InterPro" id="IPR006342">
    <property type="entry name" value="FkbM_mtfrase"/>
</dbReference>
<dbReference type="Proteomes" id="UP000009223">
    <property type="component" value="Chromosome"/>
</dbReference>
<evidence type="ECO:0000313" key="3">
    <source>
        <dbReference type="Proteomes" id="UP000009223"/>
    </source>
</evidence>
<keyword evidence="2" id="KW-0489">Methyltransferase</keyword>
<evidence type="ECO:0000259" key="1">
    <source>
        <dbReference type="Pfam" id="PF05050"/>
    </source>
</evidence>
<keyword evidence="2" id="KW-0808">Transferase</keyword>
<keyword evidence="3" id="KW-1185">Reference proteome</keyword>
<dbReference type="InterPro" id="IPR052514">
    <property type="entry name" value="SAM-dependent_MTase"/>
</dbReference>
<dbReference type="KEGG" id="tpi:TREPR_0207"/>
<name>F5YMC1_TREPZ</name>
<organism evidence="2 3">
    <name type="scientific">Treponema primitia (strain ATCC BAA-887 / DSM 12427 / ZAS-2)</name>
    <dbReference type="NCBI Taxonomy" id="545694"/>
    <lineage>
        <taxon>Bacteria</taxon>
        <taxon>Pseudomonadati</taxon>
        <taxon>Spirochaetota</taxon>
        <taxon>Spirochaetia</taxon>
        <taxon>Spirochaetales</taxon>
        <taxon>Treponemataceae</taxon>
        <taxon>Treponema</taxon>
    </lineage>
</organism>
<dbReference type="AlphaFoldDB" id="F5YMC1"/>